<name>A0AAU7DTH2_9MICO</name>
<feature type="transmembrane region" description="Helical" evidence="1">
    <location>
        <begin position="131"/>
        <end position="150"/>
    </location>
</feature>
<keyword evidence="1" id="KW-0472">Membrane</keyword>
<organism evidence="2">
    <name type="scientific">Jonesiaceae bacterium BS-20</name>
    <dbReference type="NCBI Taxonomy" id="3120821"/>
    <lineage>
        <taxon>Bacteria</taxon>
        <taxon>Bacillati</taxon>
        <taxon>Actinomycetota</taxon>
        <taxon>Actinomycetes</taxon>
        <taxon>Micrococcales</taxon>
        <taxon>Jonesiaceae</taxon>
    </lineage>
</organism>
<keyword evidence="1" id="KW-1133">Transmembrane helix</keyword>
<evidence type="ECO:0000313" key="2">
    <source>
        <dbReference type="EMBL" id="XBH20595.1"/>
    </source>
</evidence>
<sequence>MKNLGFALYGALLSALLVVINGIAAVQSIGHRSGAVFNLNNDVVGVKTVQVPVLMLLASAVISCALFYAVTAGLRTQPSSLPVVSVISFIVVTCALVAGSFFLEGGRSTGSGIVVGVLPGWRGWLEEGGSSLATLTILVFSIGILGKTLLARFRRNETIISPRLPARAEQARS</sequence>
<feature type="transmembrane region" description="Helical" evidence="1">
    <location>
        <begin position="49"/>
        <end position="69"/>
    </location>
</feature>
<dbReference type="AlphaFoldDB" id="A0AAU7DTH2"/>
<evidence type="ECO:0008006" key="3">
    <source>
        <dbReference type="Google" id="ProtNLM"/>
    </source>
</evidence>
<protein>
    <recommendedName>
        <fullName evidence="3">Integral membrane protein</fullName>
    </recommendedName>
</protein>
<accession>A0AAU7DTH2</accession>
<proteinExistence type="predicted"/>
<dbReference type="EMBL" id="CP146203">
    <property type="protein sequence ID" value="XBH20595.1"/>
    <property type="molecule type" value="Genomic_DNA"/>
</dbReference>
<gene>
    <name evidence="2" type="ORF">V5R04_10150</name>
</gene>
<evidence type="ECO:0000256" key="1">
    <source>
        <dbReference type="SAM" id="Phobius"/>
    </source>
</evidence>
<reference evidence="2" key="1">
    <citation type="submission" date="2024-02" db="EMBL/GenBank/DDBJ databases">
        <title>Tomenella chthoni gen. nov. sp. nov., a member of the family Jonesiaceae isolated from bat guano.</title>
        <authorList>
            <person name="Miller S.L."/>
            <person name="King J."/>
            <person name="Sankaranarayanan K."/>
            <person name="Lawson P.A."/>
        </authorList>
    </citation>
    <scope>NUCLEOTIDE SEQUENCE</scope>
    <source>
        <strain evidence="2">BS-20</strain>
    </source>
</reference>
<keyword evidence="1" id="KW-0812">Transmembrane</keyword>
<feature type="transmembrane region" description="Helical" evidence="1">
    <location>
        <begin position="81"/>
        <end position="103"/>
    </location>
</feature>